<dbReference type="InterPro" id="IPR029063">
    <property type="entry name" value="SAM-dependent_MTases_sf"/>
</dbReference>
<dbReference type="PROSITE" id="PS00092">
    <property type="entry name" value="N6_MTASE"/>
    <property type="match status" value="1"/>
</dbReference>
<dbReference type="GO" id="GO:0008276">
    <property type="term" value="F:protein methyltransferase activity"/>
    <property type="evidence" value="ECO:0007669"/>
    <property type="project" value="TreeGrafter"/>
</dbReference>
<dbReference type="InterPro" id="IPR055487">
    <property type="entry name" value="DUF7059"/>
</dbReference>
<keyword evidence="4" id="KW-0949">S-adenosyl-L-methionine</keyword>
<dbReference type="InterPro" id="IPR007848">
    <property type="entry name" value="Small_mtfrase_dom"/>
</dbReference>
<keyword evidence="8" id="KW-1185">Reference proteome</keyword>
<reference evidence="8" key="1">
    <citation type="submission" date="2019-10" db="EMBL/GenBank/DDBJ databases">
        <title>Streptomyces sp. nov., a novel actinobacterium isolated from alkaline environment.</title>
        <authorList>
            <person name="Golinska P."/>
        </authorList>
    </citation>
    <scope>NUCLEOTIDE SEQUENCE [LARGE SCALE GENOMIC DNA]</scope>
    <source>
        <strain evidence="8">DSM 42108</strain>
    </source>
</reference>
<comment type="similarity">
    <text evidence="1">Belongs to the eukaryotic/archaeal PrmC-related family.</text>
</comment>
<sequence>MSTVSTSDLPAPGGAPLREALLAADFTPDGLLERLGAPAYAALARGETVPALRATRDGDAVAVLARLFLLRAPVPAKRAAEVLPLEAALEAGWLRRASGDTNGGHGGEAANDGGTPDAVRAAVDIRPWSGPGGEDWFIVSDAGHALGGRAGAAAGSSRSDVVLGVGGASTTLTHLIPDAPVGRALDVGTGCGVQALHLTRHASAVTATDTNPRALRTAALTLELSAAPTAGFHEGSLYEPVAGDEPFDLIVSNPPFVISPPEPGGPRLVYRDGGMAGDELCRSLVRGAADRLAPGGTLVMLANWEHPVDGDWRERLAGWLPPGCDAWVVQREEQDVTEYAELWLRDAGDHRDDPARYAARYDAWLENFEARGVRGVGLGWIMLRRSDTDRPSVLLEEWAHAVRQPLGPTVAGHFDLCGVLRERDDERLLAGRYRLVDEVVQEQIGLPGAEHPEHVVLRQHSGMMRALTVDTVGAGFAGACDGTLAAGVIGDAIAQLLGDDPAELRSRLPELLRELLEQGFLRPVD</sequence>
<keyword evidence="3 7" id="KW-0808">Transferase</keyword>
<evidence type="ECO:0000259" key="6">
    <source>
        <dbReference type="Pfam" id="PF23186"/>
    </source>
</evidence>
<organism evidence="7 8">
    <name type="scientific">Streptomyces calidiresistens</name>
    <dbReference type="NCBI Taxonomy" id="1485586"/>
    <lineage>
        <taxon>Bacteria</taxon>
        <taxon>Bacillati</taxon>
        <taxon>Actinomycetota</taxon>
        <taxon>Actinomycetes</taxon>
        <taxon>Kitasatosporales</taxon>
        <taxon>Streptomycetaceae</taxon>
        <taxon>Streptomyces</taxon>
    </lineage>
</organism>
<dbReference type="GO" id="GO:0003676">
    <property type="term" value="F:nucleic acid binding"/>
    <property type="evidence" value="ECO:0007669"/>
    <property type="project" value="InterPro"/>
</dbReference>
<evidence type="ECO:0000256" key="3">
    <source>
        <dbReference type="ARBA" id="ARBA00022679"/>
    </source>
</evidence>
<dbReference type="Proteomes" id="UP000530234">
    <property type="component" value="Unassembled WGS sequence"/>
</dbReference>
<accession>A0A7W3XX69</accession>
<dbReference type="GO" id="GO:0035657">
    <property type="term" value="C:eRF1 methyltransferase complex"/>
    <property type="evidence" value="ECO:0007669"/>
    <property type="project" value="TreeGrafter"/>
</dbReference>
<evidence type="ECO:0000256" key="2">
    <source>
        <dbReference type="ARBA" id="ARBA00022603"/>
    </source>
</evidence>
<dbReference type="InterPro" id="IPR052190">
    <property type="entry name" value="Euk-Arch_PrmC-MTase"/>
</dbReference>
<dbReference type="AlphaFoldDB" id="A0A7W3XX69"/>
<feature type="domain" description="DUF7059" evidence="6">
    <location>
        <begin position="23"/>
        <end position="99"/>
    </location>
</feature>
<evidence type="ECO:0000313" key="8">
    <source>
        <dbReference type="Proteomes" id="UP000530234"/>
    </source>
</evidence>
<evidence type="ECO:0000259" key="5">
    <source>
        <dbReference type="Pfam" id="PF05175"/>
    </source>
</evidence>
<evidence type="ECO:0000313" key="7">
    <source>
        <dbReference type="EMBL" id="MBB0230795.1"/>
    </source>
</evidence>
<dbReference type="InterPro" id="IPR002052">
    <property type="entry name" value="DNA_methylase_N6_adenine_CS"/>
</dbReference>
<dbReference type="GO" id="GO:0008170">
    <property type="term" value="F:N-methyltransferase activity"/>
    <property type="evidence" value="ECO:0007669"/>
    <property type="project" value="UniProtKB-ARBA"/>
</dbReference>
<dbReference type="CDD" id="cd02440">
    <property type="entry name" value="AdoMet_MTases"/>
    <property type="match status" value="1"/>
</dbReference>
<dbReference type="Pfam" id="PF05175">
    <property type="entry name" value="MTS"/>
    <property type="match status" value="1"/>
</dbReference>
<dbReference type="EMBL" id="VKHS01000353">
    <property type="protein sequence ID" value="MBB0230795.1"/>
    <property type="molecule type" value="Genomic_DNA"/>
</dbReference>
<dbReference type="SUPFAM" id="SSF53335">
    <property type="entry name" value="S-adenosyl-L-methionine-dependent methyltransferases"/>
    <property type="match status" value="1"/>
</dbReference>
<dbReference type="PANTHER" id="PTHR45875:SF1">
    <property type="entry name" value="METHYLTRANSFERASE N6AMT1"/>
    <property type="match status" value="1"/>
</dbReference>
<comment type="caution">
    <text evidence="7">The sequence shown here is derived from an EMBL/GenBank/DDBJ whole genome shotgun (WGS) entry which is preliminary data.</text>
</comment>
<feature type="domain" description="Methyltransferase small" evidence="5">
    <location>
        <begin position="168"/>
        <end position="306"/>
    </location>
</feature>
<evidence type="ECO:0000256" key="1">
    <source>
        <dbReference type="ARBA" id="ARBA00006149"/>
    </source>
</evidence>
<dbReference type="Pfam" id="PF23186">
    <property type="entry name" value="DUF7059"/>
    <property type="match status" value="1"/>
</dbReference>
<gene>
    <name evidence="7" type="ORF">FOE67_15040</name>
</gene>
<dbReference type="GO" id="GO:0008757">
    <property type="term" value="F:S-adenosylmethionine-dependent methyltransferase activity"/>
    <property type="evidence" value="ECO:0007669"/>
    <property type="project" value="TreeGrafter"/>
</dbReference>
<name>A0A7W3XX69_9ACTN</name>
<dbReference type="Gene3D" id="3.40.50.150">
    <property type="entry name" value="Vaccinia Virus protein VP39"/>
    <property type="match status" value="1"/>
</dbReference>
<dbReference type="GO" id="GO:0032259">
    <property type="term" value="P:methylation"/>
    <property type="evidence" value="ECO:0007669"/>
    <property type="project" value="UniProtKB-KW"/>
</dbReference>
<evidence type="ECO:0000256" key="4">
    <source>
        <dbReference type="ARBA" id="ARBA00022691"/>
    </source>
</evidence>
<keyword evidence="2 7" id="KW-0489">Methyltransferase</keyword>
<protein>
    <submittedName>
        <fullName evidence="7">Methyltransferase</fullName>
    </submittedName>
</protein>
<proteinExistence type="inferred from homology"/>
<dbReference type="PANTHER" id="PTHR45875">
    <property type="entry name" value="METHYLTRANSFERASE N6AMT1"/>
    <property type="match status" value="1"/>
</dbReference>